<comment type="caution">
    <text evidence="2">The sequence shown here is derived from an EMBL/GenBank/DDBJ whole genome shotgun (WGS) entry which is preliminary data.</text>
</comment>
<keyword evidence="3" id="KW-1185">Reference proteome</keyword>
<dbReference type="eggNOG" id="COG5255">
    <property type="taxonomic scope" value="Bacteria"/>
</dbReference>
<evidence type="ECO:0000313" key="2">
    <source>
        <dbReference type="EMBL" id="EOQ38688.1"/>
    </source>
</evidence>
<name>R8W1E7_9FIRM</name>
<dbReference type="AlphaFoldDB" id="R8W1E7"/>
<dbReference type="HOGENOM" id="CLU_101347_0_0_9"/>
<dbReference type="OrthoDB" id="3251213at2"/>
<reference evidence="2 3" key="1">
    <citation type="submission" date="2013-01" db="EMBL/GenBank/DDBJ databases">
        <title>The Genome Sequence of Butyricicoccus pullicaecorum 1.2.</title>
        <authorList>
            <consortium name="The Broad Institute Genome Sequencing Platform"/>
            <person name="Earl A."/>
            <person name="Ward D."/>
            <person name="Feldgarden M."/>
            <person name="Gevers D."/>
            <person name="Van Immerseel F."/>
            <person name="Eeckhaut V."/>
            <person name="Walker B."/>
            <person name="Young S.K."/>
            <person name="Zeng Q."/>
            <person name="Gargeya S."/>
            <person name="Fitzgerald M."/>
            <person name="Haas B."/>
            <person name="Abouelleil A."/>
            <person name="Alvarado L."/>
            <person name="Arachchi H.M."/>
            <person name="Berlin A.M."/>
            <person name="Chapman S.B."/>
            <person name="Dewar J."/>
            <person name="Goldberg J."/>
            <person name="Griggs A."/>
            <person name="Gujja S."/>
            <person name="Hansen M."/>
            <person name="Howarth C."/>
            <person name="Imamovic A."/>
            <person name="Larimer J."/>
            <person name="McCowan C."/>
            <person name="Murphy C."/>
            <person name="Neiman D."/>
            <person name="Pearson M."/>
            <person name="Priest M."/>
            <person name="Roberts A."/>
            <person name="Saif S."/>
            <person name="Shea T."/>
            <person name="Sisk P."/>
            <person name="Sykes S."/>
            <person name="Wortman J."/>
            <person name="Nusbaum C."/>
            <person name="Birren B."/>
        </authorList>
    </citation>
    <scope>NUCLEOTIDE SEQUENCE [LARGE SCALE GENOMIC DNA]</scope>
    <source>
        <strain evidence="2 3">1.2</strain>
    </source>
</reference>
<sequence>MKENYFDHVNRIQTLIQDRACFPPADEEFKTSPNLVQKCREDGSICPFYGDTVVFQLPKSMKQYLSSIQKSLYQEHGKFLSEILPEESLHITLHDLSASTKKSEITPKIESHDNVIKSFLPSLKDKGTISLVAKGMVSMVASSIVMLFEPVDEQVHNTIQQMYESVDEICPLPYPLTLHCTLAYYKPGTYSPEEWSSLYKFISQWNSQNSDGIRFALDSNMIDYQFFCSMKKYESIVS</sequence>
<protein>
    <recommendedName>
        <fullName evidence="1">DUF1868 domain-containing protein</fullName>
    </recommendedName>
</protein>
<dbReference type="SUPFAM" id="SSF55144">
    <property type="entry name" value="LigT-like"/>
    <property type="match status" value="1"/>
</dbReference>
<evidence type="ECO:0000313" key="3">
    <source>
        <dbReference type="Proteomes" id="UP000013981"/>
    </source>
</evidence>
<organism evidence="2 3">
    <name type="scientific">Butyricicoccus pullicaecorum 1.2</name>
    <dbReference type="NCBI Taxonomy" id="1203606"/>
    <lineage>
        <taxon>Bacteria</taxon>
        <taxon>Bacillati</taxon>
        <taxon>Bacillota</taxon>
        <taxon>Clostridia</taxon>
        <taxon>Eubacteriales</taxon>
        <taxon>Butyricicoccaceae</taxon>
        <taxon>Butyricicoccus</taxon>
    </lineage>
</organism>
<accession>R8W1E7</accession>
<gene>
    <name evidence="2" type="ORF">HMPREF1526_01729</name>
</gene>
<evidence type="ECO:0000259" key="1">
    <source>
        <dbReference type="Pfam" id="PF08975"/>
    </source>
</evidence>
<dbReference type="InterPro" id="IPR015069">
    <property type="entry name" value="2H-PEstase_DUF1868"/>
</dbReference>
<dbReference type="EMBL" id="AQOB01000004">
    <property type="protein sequence ID" value="EOQ38688.1"/>
    <property type="molecule type" value="Genomic_DNA"/>
</dbReference>
<feature type="domain" description="DUF1868" evidence="1">
    <location>
        <begin position="40"/>
        <end position="118"/>
    </location>
</feature>
<dbReference type="Gene3D" id="3.90.1140.10">
    <property type="entry name" value="Cyclic phosphodiesterase"/>
    <property type="match status" value="1"/>
</dbReference>
<dbReference type="InterPro" id="IPR009097">
    <property type="entry name" value="Cyclic_Pdiesterase"/>
</dbReference>
<proteinExistence type="predicted"/>
<dbReference type="Proteomes" id="UP000013981">
    <property type="component" value="Unassembled WGS sequence"/>
</dbReference>
<dbReference type="Pfam" id="PF08975">
    <property type="entry name" value="2H-phosphodiest"/>
    <property type="match status" value="1"/>
</dbReference>
<dbReference type="RefSeq" id="WP_016147887.1">
    <property type="nucleotide sequence ID" value="NZ_KB976103.1"/>
</dbReference>